<accession>A0ACB9ZWW5</accession>
<sequence>MCRLAKGVLNLVLPEDPGVTLTSPPKLAFTKGRKKTNSTKRDKSHWEHMSIAHRKIQKSSGSGSGTGSCNCKNVICDGNCGYRVVADFVFGDKHQWPKDRRRMLYESDHSTNLYVHLVGSEFETPDSLYIIANAFNPCVILIAQLGSTTVLLLYSYLDCQENMRCNRSSGRLLHATREPVRILNPWISAGEKPRHVIICAPRWRYSRKRSPLNDAAYKQAQDWNWVAIKDRKKSRN</sequence>
<dbReference type="EMBL" id="CM044707">
    <property type="protein sequence ID" value="KAI5652755.1"/>
    <property type="molecule type" value="Genomic_DNA"/>
</dbReference>
<dbReference type="Proteomes" id="UP001060085">
    <property type="component" value="Linkage Group LG07"/>
</dbReference>
<keyword evidence="2" id="KW-1185">Reference proteome</keyword>
<reference evidence="2" key="1">
    <citation type="journal article" date="2023" name="Nat. Plants">
        <title>Single-cell RNA sequencing provides a high-resolution roadmap for understanding the multicellular compartmentation of specialized metabolism.</title>
        <authorList>
            <person name="Sun S."/>
            <person name="Shen X."/>
            <person name="Li Y."/>
            <person name="Li Y."/>
            <person name="Wang S."/>
            <person name="Li R."/>
            <person name="Zhang H."/>
            <person name="Shen G."/>
            <person name="Guo B."/>
            <person name="Wei J."/>
            <person name="Xu J."/>
            <person name="St-Pierre B."/>
            <person name="Chen S."/>
            <person name="Sun C."/>
        </authorList>
    </citation>
    <scope>NUCLEOTIDE SEQUENCE [LARGE SCALE GENOMIC DNA]</scope>
</reference>
<proteinExistence type="predicted"/>
<organism evidence="1 2">
    <name type="scientific">Catharanthus roseus</name>
    <name type="common">Madagascar periwinkle</name>
    <name type="synonym">Vinca rosea</name>
    <dbReference type="NCBI Taxonomy" id="4058"/>
    <lineage>
        <taxon>Eukaryota</taxon>
        <taxon>Viridiplantae</taxon>
        <taxon>Streptophyta</taxon>
        <taxon>Embryophyta</taxon>
        <taxon>Tracheophyta</taxon>
        <taxon>Spermatophyta</taxon>
        <taxon>Magnoliopsida</taxon>
        <taxon>eudicotyledons</taxon>
        <taxon>Gunneridae</taxon>
        <taxon>Pentapetalae</taxon>
        <taxon>asterids</taxon>
        <taxon>lamiids</taxon>
        <taxon>Gentianales</taxon>
        <taxon>Apocynaceae</taxon>
        <taxon>Rauvolfioideae</taxon>
        <taxon>Vinceae</taxon>
        <taxon>Catharanthinae</taxon>
        <taxon>Catharanthus</taxon>
    </lineage>
</organism>
<gene>
    <name evidence="1" type="ORF">M9H77_29942</name>
</gene>
<comment type="caution">
    <text evidence="1">The sequence shown here is derived from an EMBL/GenBank/DDBJ whole genome shotgun (WGS) entry which is preliminary data.</text>
</comment>
<evidence type="ECO:0000313" key="1">
    <source>
        <dbReference type="EMBL" id="KAI5652755.1"/>
    </source>
</evidence>
<name>A0ACB9ZWW5_CATRO</name>
<evidence type="ECO:0000313" key="2">
    <source>
        <dbReference type="Proteomes" id="UP001060085"/>
    </source>
</evidence>
<protein>
    <submittedName>
        <fullName evidence="1">Uncharacterized protein</fullName>
    </submittedName>
</protein>